<evidence type="ECO:0000256" key="1">
    <source>
        <dbReference type="ARBA" id="ARBA00004651"/>
    </source>
</evidence>
<accession>A0A842HLN1</accession>
<dbReference type="RefSeq" id="WP_185676948.1">
    <property type="nucleotide sequence ID" value="NZ_JACHVB010000060.1"/>
</dbReference>
<feature type="transmembrane region" description="Helical" evidence="6">
    <location>
        <begin position="262"/>
        <end position="283"/>
    </location>
</feature>
<evidence type="ECO:0000313" key="9">
    <source>
        <dbReference type="Proteomes" id="UP000546464"/>
    </source>
</evidence>
<feature type="transmembrane region" description="Helical" evidence="6">
    <location>
        <begin position="237"/>
        <end position="255"/>
    </location>
</feature>
<protein>
    <submittedName>
        <fullName evidence="8">Sodium:proton antiporter</fullName>
    </submittedName>
</protein>
<proteinExistence type="predicted"/>
<dbReference type="Pfam" id="PF03553">
    <property type="entry name" value="Na_H_antiporter"/>
    <property type="match status" value="1"/>
</dbReference>
<feature type="transmembrane region" description="Helical" evidence="6">
    <location>
        <begin position="175"/>
        <end position="199"/>
    </location>
</feature>
<evidence type="ECO:0000256" key="6">
    <source>
        <dbReference type="SAM" id="Phobius"/>
    </source>
</evidence>
<dbReference type="InterPro" id="IPR018461">
    <property type="entry name" value="Na/H_Antiport_NhaC-like_C"/>
</dbReference>
<evidence type="ECO:0000313" key="8">
    <source>
        <dbReference type="EMBL" id="MBC2596031.1"/>
    </source>
</evidence>
<feature type="transmembrane region" description="Helical" evidence="6">
    <location>
        <begin position="80"/>
        <end position="97"/>
    </location>
</feature>
<organism evidence="8 9">
    <name type="scientific">Ruficoccus amylovorans</name>
    <dbReference type="NCBI Taxonomy" id="1804625"/>
    <lineage>
        <taxon>Bacteria</taxon>
        <taxon>Pseudomonadati</taxon>
        <taxon>Verrucomicrobiota</taxon>
        <taxon>Opitutia</taxon>
        <taxon>Puniceicoccales</taxon>
        <taxon>Cerasicoccaceae</taxon>
        <taxon>Ruficoccus</taxon>
    </lineage>
</organism>
<comment type="caution">
    <text evidence="8">The sequence shown here is derived from an EMBL/GenBank/DDBJ whole genome shotgun (WGS) entry which is preliminary data.</text>
</comment>
<feature type="transmembrane region" description="Helical" evidence="6">
    <location>
        <begin position="425"/>
        <end position="448"/>
    </location>
</feature>
<dbReference type="EMBL" id="JACHVB010000060">
    <property type="protein sequence ID" value="MBC2596031.1"/>
    <property type="molecule type" value="Genomic_DNA"/>
</dbReference>
<reference evidence="8 9" key="1">
    <citation type="submission" date="2020-07" db="EMBL/GenBank/DDBJ databases">
        <authorList>
            <person name="Feng X."/>
        </authorList>
    </citation>
    <scope>NUCLEOTIDE SEQUENCE [LARGE SCALE GENOMIC DNA]</scope>
    <source>
        <strain evidence="8 9">JCM31066</strain>
    </source>
</reference>
<keyword evidence="5 6" id="KW-0472">Membrane</keyword>
<dbReference type="AlphaFoldDB" id="A0A842HLN1"/>
<feature type="transmembrane region" description="Helical" evidence="6">
    <location>
        <begin position="454"/>
        <end position="474"/>
    </location>
</feature>
<keyword evidence="2" id="KW-1003">Cell membrane</keyword>
<dbReference type="PANTHER" id="PTHR43478">
    <property type="entry name" value="NA+/H+ ANTIPORTER-RELATED"/>
    <property type="match status" value="1"/>
</dbReference>
<evidence type="ECO:0000256" key="5">
    <source>
        <dbReference type="ARBA" id="ARBA00023136"/>
    </source>
</evidence>
<keyword evidence="9" id="KW-1185">Reference proteome</keyword>
<evidence type="ECO:0000256" key="4">
    <source>
        <dbReference type="ARBA" id="ARBA00022989"/>
    </source>
</evidence>
<dbReference type="PANTHER" id="PTHR43478:SF1">
    <property type="entry name" value="NA+_H+ ANTIPORTER NHAC-LIKE C-TERMINAL DOMAIN-CONTAINING PROTEIN"/>
    <property type="match status" value="1"/>
</dbReference>
<feature type="transmembrane region" description="Helical" evidence="6">
    <location>
        <begin position="527"/>
        <end position="548"/>
    </location>
</feature>
<evidence type="ECO:0000256" key="2">
    <source>
        <dbReference type="ARBA" id="ARBA00022475"/>
    </source>
</evidence>
<sequence length="549" mass="58959">MALSLFVGQSISPSWYVQKVSLDKANEENVQRAIPADDSLLWASQGSSSQTVPTEEPEWVRVDQEDGTFEIFSLTPRKHWGYWSFLPAVMAVALCFVTREPITALTGGILAGALLMHQYDVAGDVLIPALATRSGAGILVLYLWFLGGIMGIWSRNGAALAFAELMTRRFVRGPVTARLVAWFLGVLFFQGGTLSTVLVGTTVRPVADKEKISHEELSYIVDSTASPIAILIPFNAWAFYLQGLIFVSGAGFLATETDRIRFFITSVPLSFYAMLAVLFTLLLCFDKLPFLGAGMREAIRRSRETGQLDRPGAQPMLARELETSDPPEGYRPSVWEFFVPLGLIVGVALGTAFWFGSPDVHSAFGIALLVAFGVTLARGMSLEDAVGGLTNGLKGVVYGSVVLLLAVIIGSISRNAGGGIYLMDVFAGELPFWMLPVLFQVLTMFIAFSTGTSFGTFAVALPLVMPLAWATALSLGMEHPVLYLSICFAAVINGSVYGDQCSPISDTTVLSSMATGCDLMDHVRTQIGPATIAAVLAGIGWTAAVFLAL</sequence>
<dbReference type="Proteomes" id="UP000546464">
    <property type="component" value="Unassembled WGS sequence"/>
</dbReference>
<feature type="transmembrane region" description="Helical" evidence="6">
    <location>
        <begin position="139"/>
        <end position="163"/>
    </location>
</feature>
<feature type="domain" description="Na+/H+ antiporter NhaC-like C-terminal" evidence="7">
    <location>
        <begin position="257"/>
        <end position="539"/>
    </location>
</feature>
<feature type="transmembrane region" description="Helical" evidence="6">
    <location>
        <begin position="393"/>
        <end position="413"/>
    </location>
</feature>
<keyword evidence="3 6" id="KW-0812">Transmembrane</keyword>
<feature type="transmembrane region" description="Helical" evidence="6">
    <location>
        <begin position="337"/>
        <end position="356"/>
    </location>
</feature>
<feature type="transmembrane region" description="Helical" evidence="6">
    <location>
        <begin position="363"/>
        <end position="381"/>
    </location>
</feature>
<feature type="transmembrane region" description="Helical" evidence="6">
    <location>
        <begin position="481"/>
        <end position="498"/>
    </location>
</feature>
<keyword evidence="4 6" id="KW-1133">Transmembrane helix</keyword>
<name>A0A842HLN1_9BACT</name>
<dbReference type="GO" id="GO:0005886">
    <property type="term" value="C:plasma membrane"/>
    <property type="evidence" value="ECO:0007669"/>
    <property type="project" value="UniProtKB-SubCell"/>
</dbReference>
<evidence type="ECO:0000259" key="7">
    <source>
        <dbReference type="Pfam" id="PF03553"/>
    </source>
</evidence>
<evidence type="ECO:0000256" key="3">
    <source>
        <dbReference type="ARBA" id="ARBA00022692"/>
    </source>
</evidence>
<gene>
    <name evidence="8" type="ORF">H5P28_17325</name>
</gene>
<feature type="transmembrane region" description="Helical" evidence="6">
    <location>
        <begin position="102"/>
        <end position="119"/>
    </location>
</feature>
<comment type="subcellular location">
    <subcellularLocation>
        <location evidence="1">Cell membrane</location>
        <topology evidence="1">Multi-pass membrane protein</topology>
    </subcellularLocation>
</comment>